<protein>
    <submittedName>
        <fullName evidence="7">Sigma-70 family RNA polymerase sigma factor</fullName>
    </submittedName>
</protein>
<dbReference type="Gene3D" id="1.10.10.10">
    <property type="entry name" value="Winged helix-like DNA-binding domain superfamily/Winged helix DNA-binding domain"/>
    <property type="match status" value="1"/>
</dbReference>
<dbReference type="RefSeq" id="WP_346758643.1">
    <property type="nucleotide sequence ID" value="NZ_JAUJEB010000002.1"/>
</dbReference>
<evidence type="ECO:0000313" key="7">
    <source>
        <dbReference type="EMBL" id="MDN5213304.1"/>
    </source>
</evidence>
<dbReference type="EMBL" id="JAUJEB010000002">
    <property type="protein sequence ID" value="MDN5213304.1"/>
    <property type="molecule type" value="Genomic_DNA"/>
</dbReference>
<dbReference type="Pfam" id="PF08281">
    <property type="entry name" value="Sigma70_r4_2"/>
    <property type="match status" value="1"/>
</dbReference>
<keyword evidence="2" id="KW-0805">Transcription regulation</keyword>
<dbReference type="Proteomes" id="UP001172083">
    <property type="component" value="Unassembled WGS sequence"/>
</dbReference>
<dbReference type="InterPro" id="IPR013249">
    <property type="entry name" value="RNA_pol_sigma70_r4_t2"/>
</dbReference>
<keyword evidence="8" id="KW-1185">Reference proteome</keyword>
<dbReference type="InterPro" id="IPR013324">
    <property type="entry name" value="RNA_pol_sigma_r3/r4-like"/>
</dbReference>
<dbReference type="CDD" id="cd06171">
    <property type="entry name" value="Sigma70_r4"/>
    <property type="match status" value="1"/>
</dbReference>
<name>A0ABT8L6D3_9BACT</name>
<organism evidence="7 8">
    <name type="scientific">Agaribacillus aureus</name>
    <dbReference type="NCBI Taxonomy" id="3051825"/>
    <lineage>
        <taxon>Bacteria</taxon>
        <taxon>Pseudomonadati</taxon>
        <taxon>Bacteroidota</taxon>
        <taxon>Cytophagia</taxon>
        <taxon>Cytophagales</taxon>
        <taxon>Splendidivirgaceae</taxon>
        <taxon>Agaribacillus</taxon>
    </lineage>
</organism>
<dbReference type="Gene3D" id="1.10.1740.10">
    <property type="match status" value="1"/>
</dbReference>
<feature type="domain" description="RNA polymerase sigma factor 70 region 4 type 2" evidence="6">
    <location>
        <begin position="130"/>
        <end position="182"/>
    </location>
</feature>
<evidence type="ECO:0000259" key="6">
    <source>
        <dbReference type="Pfam" id="PF08281"/>
    </source>
</evidence>
<dbReference type="NCBIfam" id="TIGR02937">
    <property type="entry name" value="sigma70-ECF"/>
    <property type="match status" value="1"/>
</dbReference>
<evidence type="ECO:0000256" key="3">
    <source>
        <dbReference type="ARBA" id="ARBA00023082"/>
    </source>
</evidence>
<evidence type="ECO:0000256" key="1">
    <source>
        <dbReference type="ARBA" id="ARBA00010641"/>
    </source>
</evidence>
<evidence type="ECO:0000313" key="8">
    <source>
        <dbReference type="Proteomes" id="UP001172083"/>
    </source>
</evidence>
<dbReference type="InterPro" id="IPR039425">
    <property type="entry name" value="RNA_pol_sigma-70-like"/>
</dbReference>
<feature type="domain" description="RNA polymerase sigma-70 region 2" evidence="5">
    <location>
        <begin position="33"/>
        <end position="91"/>
    </location>
</feature>
<sequence>MTCISNYVMSPAFNQRVLWKKFKKGNRQAFEAIYHEYYASLYFYALKMTANRSLAQECVQDLFVTLWKTRKGLADISSIKPYLFKSLNRLVARSAPSFYGGPFSTKPKIDIAFSPEDLLIEQQDDLHKRETLTTVLNSLPARQKEVIYLKYYEELSYAEIAETLHINYQSVINLMYKAFKRLRLKTALKRLIDDYNTFPFLILSAELL</sequence>
<keyword evidence="3" id="KW-0731">Sigma factor</keyword>
<reference evidence="7" key="1">
    <citation type="submission" date="2023-06" db="EMBL/GenBank/DDBJ databases">
        <title>Genomic of Agaribacillus aureum.</title>
        <authorList>
            <person name="Wang G."/>
        </authorList>
    </citation>
    <scope>NUCLEOTIDE SEQUENCE</scope>
    <source>
        <strain evidence="7">BMA12</strain>
    </source>
</reference>
<dbReference type="SUPFAM" id="SSF88659">
    <property type="entry name" value="Sigma3 and sigma4 domains of RNA polymerase sigma factors"/>
    <property type="match status" value="1"/>
</dbReference>
<dbReference type="InterPro" id="IPR014284">
    <property type="entry name" value="RNA_pol_sigma-70_dom"/>
</dbReference>
<evidence type="ECO:0000259" key="5">
    <source>
        <dbReference type="Pfam" id="PF04542"/>
    </source>
</evidence>
<dbReference type="PANTHER" id="PTHR43133">
    <property type="entry name" value="RNA POLYMERASE ECF-TYPE SIGMA FACTO"/>
    <property type="match status" value="1"/>
</dbReference>
<gene>
    <name evidence="7" type="ORF">QQ020_14640</name>
</gene>
<dbReference type="SUPFAM" id="SSF88946">
    <property type="entry name" value="Sigma2 domain of RNA polymerase sigma factors"/>
    <property type="match status" value="1"/>
</dbReference>
<keyword evidence="4" id="KW-0804">Transcription</keyword>
<proteinExistence type="inferred from homology"/>
<comment type="caution">
    <text evidence="7">The sequence shown here is derived from an EMBL/GenBank/DDBJ whole genome shotgun (WGS) entry which is preliminary data.</text>
</comment>
<dbReference type="InterPro" id="IPR036388">
    <property type="entry name" value="WH-like_DNA-bd_sf"/>
</dbReference>
<dbReference type="PANTHER" id="PTHR43133:SF46">
    <property type="entry name" value="RNA POLYMERASE SIGMA-70 FACTOR ECF SUBFAMILY"/>
    <property type="match status" value="1"/>
</dbReference>
<accession>A0ABT8L6D3</accession>
<dbReference type="Pfam" id="PF04542">
    <property type="entry name" value="Sigma70_r2"/>
    <property type="match status" value="1"/>
</dbReference>
<evidence type="ECO:0000256" key="4">
    <source>
        <dbReference type="ARBA" id="ARBA00023163"/>
    </source>
</evidence>
<dbReference type="InterPro" id="IPR013325">
    <property type="entry name" value="RNA_pol_sigma_r2"/>
</dbReference>
<evidence type="ECO:0000256" key="2">
    <source>
        <dbReference type="ARBA" id="ARBA00023015"/>
    </source>
</evidence>
<dbReference type="InterPro" id="IPR007627">
    <property type="entry name" value="RNA_pol_sigma70_r2"/>
</dbReference>
<comment type="similarity">
    <text evidence="1">Belongs to the sigma-70 factor family. ECF subfamily.</text>
</comment>